<comment type="caution">
    <text evidence="2">The sequence shown here is derived from an EMBL/GenBank/DDBJ whole genome shotgun (WGS) entry which is preliminary data.</text>
</comment>
<protein>
    <submittedName>
        <fullName evidence="2">Uncharacterized protein</fullName>
    </submittedName>
</protein>
<dbReference type="EMBL" id="MU842938">
    <property type="protein sequence ID" value="KAK2025395.1"/>
    <property type="molecule type" value="Genomic_DNA"/>
</dbReference>
<evidence type="ECO:0000313" key="3">
    <source>
        <dbReference type="Proteomes" id="UP001232148"/>
    </source>
</evidence>
<name>A0AAD9M0Y3_9PEZI</name>
<sequence>MKQQQQQQQKGRATARRDGKQLPPASGSWMARPGERRELIIIIINIIIKNPSQLGPCPAPPQPCLSSSFVHLSVRPPTLRRYLSVLRTDGYSSLLSSSSRDPHLVLCPLRQRACRKDSFVGR</sequence>
<feature type="region of interest" description="Disordered" evidence="1">
    <location>
        <begin position="1"/>
        <end position="33"/>
    </location>
</feature>
<reference evidence="2" key="1">
    <citation type="submission" date="2021-06" db="EMBL/GenBank/DDBJ databases">
        <title>Comparative genomics, transcriptomics and evolutionary studies reveal genomic signatures of adaptation to plant cell wall in hemibiotrophic fungi.</title>
        <authorList>
            <consortium name="DOE Joint Genome Institute"/>
            <person name="Baroncelli R."/>
            <person name="Diaz J.F."/>
            <person name="Benocci T."/>
            <person name="Peng M."/>
            <person name="Battaglia E."/>
            <person name="Haridas S."/>
            <person name="Andreopoulos W."/>
            <person name="Labutti K."/>
            <person name="Pangilinan J."/>
            <person name="Floch G.L."/>
            <person name="Makela M.R."/>
            <person name="Henrissat B."/>
            <person name="Grigoriev I.V."/>
            <person name="Crouch J.A."/>
            <person name="De Vries R.P."/>
            <person name="Sukno S.A."/>
            <person name="Thon M.R."/>
        </authorList>
    </citation>
    <scope>NUCLEOTIDE SEQUENCE</scope>
    <source>
        <strain evidence="2">MAFF235873</strain>
    </source>
</reference>
<dbReference type="Proteomes" id="UP001232148">
    <property type="component" value="Unassembled WGS sequence"/>
</dbReference>
<dbReference type="AlphaFoldDB" id="A0AAD9M0Y3"/>
<keyword evidence="3" id="KW-1185">Reference proteome</keyword>
<gene>
    <name evidence="2" type="ORF">LX32DRAFT_62344</name>
</gene>
<proteinExistence type="predicted"/>
<evidence type="ECO:0000256" key="1">
    <source>
        <dbReference type="SAM" id="MobiDB-lite"/>
    </source>
</evidence>
<accession>A0AAD9M0Y3</accession>
<organism evidence="2 3">
    <name type="scientific">Colletotrichum zoysiae</name>
    <dbReference type="NCBI Taxonomy" id="1216348"/>
    <lineage>
        <taxon>Eukaryota</taxon>
        <taxon>Fungi</taxon>
        <taxon>Dikarya</taxon>
        <taxon>Ascomycota</taxon>
        <taxon>Pezizomycotina</taxon>
        <taxon>Sordariomycetes</taxon>
        <taxon>Hypocreomycetidae</taxon>
        <taxon>Glomerellales</taxon>
        <taxon>Glomerellaceae</taxon>
        <taxon>Colletotrichum</taxon>
        <taxon>Colletotrichum graminicola species complex</taxon>
    </lineage>
</organism>
<evidence type="ECO:0000313" key="2">
    <source>
        <dbReference type="EMBL" id="KAK2025395.1"/>
    </source>
</evidence>